<organism evidence="2 3">
    <name type="scientific">Parachaetomium inaequale</name>
    <dbReference type="NCBI Taxonomy" id="2588326"/>
    <lineage>
        <taxon>Eukaryota</taxon>
        <taxon>Fungi</taxon>
        <taxon>Dikarya</taxon>
        <taxon>Ascomycota</taxon>
        <taxon>Pezizomycotina</taxon>
        <taxon>Sordariomycetes</taxon>
        <taxon>Sordariomycetidae</taxon>
        <taxon>Sordariales</taxon>
        <taxon>Chaetomiaceae</taxon>
        <taxon>Parachaetomium</taxon>
    </lineage>
</organism>
<dbReference type="AlphaFoldDB" id="A0AAN6PBZ1"/>
<feature type="transmembrane region" description="Helical" evidence="1">
    <location>
        <begin position="88"/>
        <end position="111"/>
    </location>
</feature>
<evidence type="ECO:0000256" key="1">
    <source>
        <dbReference type="SAM" id="Phobius"/>
    </source>
</evidence>
<feature type="transmembrane region" description="Helical" evidence="1">
    <location>
        <begin position="123"/>
        <end position="140"/>
    </location>
</feature>
<dbReference type="Proteomes" id="UP001303115">
    <property type="component" value="Unassembled WGS sequence"/>
</dbReference>
<proteinExistence type="predicted"/>
<keyword evidence="1" id="KW-1133">Transmembrane helix</keyword>
<gene>
    <name evidence="2" type="ORF">C8A01DRAFT_48993</name>
</gene>
<keyword evidence="3" id="KW-1185">Reference proteome</keyword>
<sequence length="588" mass="64640">MIRQVESRLVVVTVFLLLQFAVFLIELLIFDTRVKTQKWYTPPRQWLTPLVAALVGIILVSVTFSGPSRGMDLEFDSSRCSTDIDSDIAGVGVRIAVWVQVSVLILISILGSLHSKATGAKEVGAGLVLTHVSLAIALVVQISRGTLSLADAATGAMIMDAQNIALSIQLVAKEALAARWQVGIVITSQIFGLAVLPVLITKLSDGSLASDECSCLTVFWWARISNCFVVSPTERAIFWIYYACRCAGFSQTAFHSIYNTRAFHLAEPKGNSSTQDEEDGGFLDNITYPHFSAQGPARYGTYPATVSLMYALYGLLAFTSLLAAEMAIRDLGLHPSSAVDSVGQIIALVIAGATALRAAWLFGNLFVHEIKGKKRPNFQNPFKLQLLSKYNSYAAWIRLPNFTTTPDMLPLGTILRDPTDIDSAIHHLTHHYEFNSRAARGRGFAEESIAIETLESKKMTKIHGFIHEIMRKPDLADSVGSLNTGLRRVRLYVVTGVLIARGARVYRYQGLGVQPQVTQGQLLASVDLGVPVEVFAQLAQERGSHEVETWTPQSDFLFAYRLHEVTFSRKRDRVSKIMLHTKGADVIL</sequence>
<accession>A0AAN6PBZ1</accession>
<feature type="transmembrane region" description="Helical" evidence="1">
    <location>
        <begin position="50"/>
        <end position="67"/>
    </location>
</feature>
<name>A0AAN6PBZ1_9PEZI</name>
<protein>
    <submittedName>
        <fullName evidence="2">Uncharacterized protein</fullName>
    </submittedName>
</protein>
<keyword evidence="1" id="KW-0472">Membrane</keyword>
<evidence type="ECO:0000313" key="3">
    <source>
        <dbReference type="Proteomes" id="UP001303115"/>
    </source>
</evidence>
<comment type="caution">
    <text evidence="2">The sequence shown here is derived from an EMBL/GenBank/DDBJ whole genome shotgun (WGS) entry which is preliminary data.</text>
</comment>
<reference evidence="3" key="1">
    <citation type="journal article" date="2023" name="Mol. Phylogenet. Evol.">
        <title>Genome-scale phylogeny and comparative genomics of the fungal order Sordariales.</title>
        <authorList>
            <person name="Hensen N."/>
            <person name="Bonometti L."/>
            <person name="Westerberg I."/>
            <person name="Brannstrom I.O."/>
            <person name="Guillou S."/>
            <person name="Cros-Aarteil S."/>
            <person name="Calhoun S."/>
            <person name="Haridas S."/>
            <person name="Kuo A."/>
            <person name="Mondo S."/>
            <person name="Pangilinan J."/>
            <person name="Riley R."/>
            <person name="LaButti K."/>
            <person name="Andreopoulos B."/>
            <person name="Lipzen A."/>
            <person name="Chen C."/>
            <person name="Yan M."/>
            <person name="Daum C."/>
            <person name="Ng V."/>
            <person name="Clum A."/>
            <person name="Steindorff A."/>
            <person name="Ohm R.A."/>
            <person name="Martin F."/>
            <person name="Silar P."/>
            <person name="Natvig D.O."/>
            <person name="Lalanne C."/>
            <person name="Gautier V."/>
            <person name="Ament-Velasquez S.L."/>
            <person name="Kruys A."/>
            <person name="Hutchinson M.I."/>
            <person name="Powell A.J."/>
            <person name="Barry K."/>
            <person name="Miller A.N."/>
            <person name="Grigoriev I.V."/>
            <person name="Debuchy R."/>
            <person name="Gladieux P."/>
            <person name="Hiltunen Thoren M."/>
            <person name="Johannesson H."/>
        </authorList>
    </citation>
    <scope>NUCLEOTIDE SEQUENCE [LARGE SCALE GENOMIC DNA]</scope>
    <source>
        <strain evidence="3">CBS 284.82</strain>
    </source>
</reference>
<feature type="transmembrane region" description="Helical" evidence="1">
    <location>
        <begin position="9"/>
        <end position="30"/>
    </location>
</feature>
<feature type="transmembrane region" description="Helical" evidence="1">
    <location>
        <begin position="302"/>
        <end position="324"/>
    </location>
</feature>
<feature type="transmembrane region" description="Helical" evidence="1">
    <location>
        <begin position="344"/>
        <end position="367"/>
    </location>
</feature>
<keyword evidence="1" id="KW-0812">Transmembrane</keyword>
<evidence type="ECO:0000313" key="2">
    <source>
        <dbReference type="EMBL" id="KAK4034655.1"/>
    </source>
</evidence>
<dbReference type="EMBL" id="MU854470">
    <property type="protein sequence ID" value="KAK4034655.1"/>
    <property type="molecule type" value="Genomic_DNA"/>
</dbReference>